<dbReference type="InterPro" id="IPR037458">
    <property type="entry name" value="L-MDH/L-LDH_FMN-bd"/>
</dbReference>
<feature type="domain" description="FMN hydroxy acid dehydrogenase" evidence="18">
    <location>
        <begin position="188"/>
        <end position="552"/>
    </location>
</feature>
<evidence type="ECO:0000259" key="18">
    <source>
        <dbReference type="PROSITE" id="PS51349"/>
    </source>
</evidence>
<dbReference type="GeneID" id="28730471"/>
<reference evidence="19 20" key="1">
    <citation type="submission" date="2015-07" db="EMBL/GenBank/DDBJ databases">
        <title>Draft Genome Sequence of Malassezia furfur CBS1878 and Malassezia pachydermatis CBS1879.</title>
        <authorList>
            <person name="Triana S."/>
            <person name="Ohm R."/>
            <person name="Gonzalez A."/>
            <person name="DeCock H."/>
            <person name="Restrepo S."/>
            <person name="Celis A."/>
        </authorList>
    </citation>
    <scope>NUCLEOTIDE SEQUENCE [LARGE SCALE GENOMIC DNA]</scope>
    <source>
        <strain evidence="19 20">CBS 1879</strain>
    </source>
</reference>
<dbReference type="Pfam" id="PF00173">
    <property type="entry name" value="Cyt-b5"/>
    <property type="match status" value="2"/>
</dbReference>
<comment type="similarity">
    <text evidence="13">In the C-terminal section; belongs to the FMN-dependent alpha-hydroxy acid dehydrogenase family.</text>
</comment>
<keyword evidence="20" id="KW-1185">Reference proteome</keyword>
<dbReference type="VEuPathDB" id="FungiDB:Malapachy_4140"/>
<comment type="similarity">
    <text evidence="14">In the N-terminal section; belongs to the cytochrome b5 family.</text>
</comment>
<evidence type="ECO:0000256" key="4">
    <source>
        <dbReference type="ARBA" id="ARBA00011881"/>
    </source>
</evidence>
<evidence type="ECO:0000256" key="1">
    <source>
        <dbReference type="ARBA" id="ARBA00001917"/>
    </source>
</evidence>
<keyword evidence="6" id="KW-0285">Flavoprotein</keyword>
<dbReference type="PROSITE" id="PS51349">
    <property type="entry name" value="FMN_HYDROXY_ACID_DH_2"/>
    <property type="match status" value="1"/>
</dbReference>
<evidence type="ECO:0000313" key="19">
    <source>
        <dbReference type="EMBL" id="KOS14022.1"/>
    </source>
</evidence>
<evidence type="ECO:0000256" key="6">
    <source>
        <dbReference type="ARBA" id="ARBA00022630"/>
    </source>
</evidence>
<sequence length="576" mass="64635">MPRLIGVEEVAKHNTKEDCWVILSNKVYNLTEFVNEHPGGPEVLKKFAGKDGTALFDKVHPKDTLEKYARPEWFVGDLDTGVAKRLLTYDEVTKHNTKDDCWIILGNKVFNFTDFVQLHPGGPEVIIKFAGKDGTKVFENVHPKDTLEKHAKPEWFMGELDPNTIPQELKDAANKEEEEERARRANVPPLSQCLNLRDFELVAKKVLTPEAWAYYSSAADDQETYHENTSIFRRIWFRPRVLRNVRNVDPSTYILGFPSPLPIYITATALGRLGHPDGELNLTRAAARTGLIQMVPTLSSCSFEEIVGGRDEEGKPTQFFQLYVNSDRSVVLDMLRRAEEADIKAIFITVDAPQLGRRERDMRMHFSDEGSNVQSGNDVERDEGAARAISSFIDPSLTWDDVLWIKNHTRIPILLKGVQAWEDAVLAYEMGLAGIVLSNHGGRQLDFARSSIEVLEEVVTEMRKRNMFPSNNFQLFVDGGIRRGTDILKAVALGATAVGIGRPFLYAYSAYGPDGVVRAINLLHDEIEMNLRLIGAPTLKDVVPEMLDLRALHAHGSTVAPRDGSTVFDPHGHGRL</sequence>
<comment type="catalytic activity">
    <reaction evidence="12">
        <text>(S)-lactate + 2 Fe(III)-[cytochrome c] = 2 Fe(II)-[cytochrome c] + pyruvate + 2 H(+)</text>
        <dbReference type="Rhea" id="RHEA:19909"/>
        <dbReference type="Rhea" id="RHEA-COMP:10350"/>
        <dbReference type="Rhea" id="RHEA-COMP:14399"/>
        <dbReference type="ChEBI" id="CHEBI:15361"/>
        <dbReference type="ChEBI" id="CHEBI:15378"/>
        <dbReference type="ChEBI" id="CHEBI:16651"/>
        <dbReference type="ChEBI" id="CHEBI:29033"/>
        <dbReference type="ChEBI" id="CHEBI:29034"/>
        <dbReference type="EC" id="1.1.2.3"/>
    </reaction>
    <physiologicalReaction direction="left-to-right" evidence="12">
        <dbReference type="Rhea" id="RHEA:19910"/>
    </physiologicalReaction>
</comment>
<accession>A0A0N0RS65</accession>
<dbReference type="PROSITE" id="PS00557">
    <property type="entry name" value="FMN_HYDROXY_ACID_DH_1"/>
    <property type="match status" value="1"/>
</dbReference>
<comment type="subunit">
    <text evidence="4">Homotetramer.</text>
</comment>
<dbReference type="InterPro" id="IPR036400">
    <property type="entry name" value="Cyt_B5-like_heme/steroid_sf"/>
</dbReference>
<dbReference type="Gene3D" id="3.20.20.70">
    <property type="entry name" value="Aldolase class I"/>
    <property type="match status" value="1"/>
</dbReference>
<comment type="cofactor">
    <cofactor evidence="2">
        <name>heme b</name>
        <dbReference type="ChEBI" id="CHEBI:60344"/>
    </cofactor>
</comment>
<dbReference type="Gene3D" id="3.10.120.10">
    <property type="entry name" value="Cytochrome b5-like heme/steroid binding domain"/>
    <property type="match status" value="2"/>
</dbReference>
<dbReference type="InterPro" id="IPR018506">
    <property type="entry name" value="Cyt_B5_heme-BS"/>
</dbReference>
<dbReference type="STRING" id="77020.A0A0N0RS65"/>
<dbReference type="InterPro" id="IPR013785">
    <property type="entry name" value="Aldolase_TIM"/>
</dbReference>
<dbReference type="SUPFAM" id="SSF55856">
    <property type="entry name" value="Cytochrome b5-like heme/steroid binding domain"/>
    <property type="match status" value="2"/>
</dbReference>
<evidence type="ECO:0000256" key="16">
    <source>
        <dbReference type="ARBA" id="ARBA00068515"/>
    </source>
</evidence>
<dbReference type="GO" id="GO:0005758">
    <property type="term" value="C:mitochondrial intermembrane space"/>
    <property type="evidence" value="ECO:0007669"/>
    <property type="project" value="UniProtKB-SubCell"/>
</dbReference>
<name>A0A0N0RS65_9BASI</name>
<evidence type="ECO:0000256" key="3">
    <source>
        <dbReference type="ARBA" id="ARBA00004569"/>
    </source>
</evidence>
<dbReference type="EC" id="1.1.2.3" evidence="15"/>
<dbReference type="PANTHER" id="PTHR10578:SF148">
    <property type="entry name" value="L-LACTATE DEHYDROGENASE (CYTOCHROME)"/>
    <property type="match status" value="1"/>
</dbReference>
<evidence type="ECO:0000256" key="9">
    <source>
        <dbReference type="ARBA" id="ARBA00023002"/>
    </source>
</evidence>
<dbReference type="RefSeq" id="XP_017991654.1">
    <property type="nucleotide sequence ID" value="XM_018138595.1"/>
</dbReference>
<comment type="subcellular location">
    <subcellularLocation>
        <location evidence="3">Mitochondrion intermembrane space</location>
    </subcellularLocation>
</comment>
<dbReference type="InterPro" id="IPR000262">
    <property type="entry name" value="FMN-dep_DH"/>
</dbReference>
<dbReference type="PROSITE" id="PS00191">
    <property type="entry name" value="CYTOCHROME_B5_1"/>
    <property type="match status" value="2"/>
</dbReference>
<dbReference type="GO" id="GO:0004460">
    <property type="term" value="F:L-lactate dehydrogenase (cytochrome) activity"/>
    <property type="evidence" value="ECO:0007669"/>
    <property type="project" value="UniProtKB-EC"/>
</dbReference>
<dbReference type="InterPro" id="IPR008259">
    <property type="entry name" value="FMN_hydac_DH_AS"/>
</dbReference>
<protein>
    <recommendedName>
        <fullName evidence="16">L-lactate dehydrogenase (cytochrome)</fullName>
        <ecNumber evidence="15">1.1.2.3</ecNumber>
    </recommendedName>
</protein>
<evidence type="ECO:0000256" key="12">
    <source>
        <dbReference type="ARBA" id="ARBA00052399"/>
    </source>
</evidence>
<keyword evidence="9" id="KW-0560">Oxidoreductase</keyword>
<dbReference type="SUPFAM" id="SSF51395">
    <property type="entry name" value="FMN-linked oxidoreductases"/>
    <property type="match status" value="1"/>
</dbReference>
<dbReference type="GO" id="GO:0046872">
    <property type="term" value="F:metal ion binding"/>
    <property type="evidence" value="ECO:0007669"/>
    <property type="project" value="UniProtKB-KW"/>
</dbReference>
<evidence type="ECO:0000256" key="2">
    <source>
        <dbReference type="ARBA" id="ARBA00001970"/>
    </source>
</evidence>
<evidence type="ECO:0000256" key="8">
    <source>
        <dbReference type="ARBA" id="ARBA00022723"/>
    </source>
</evidence>
<dbReference type="CDD" id="cd02922">
    <property type="entry name" value="FCB2_FMN"/>
    <property type="match status" value="1"/>
</dbReference>
<feature type="domain" description="Cytochrome b5 heme-binding" evidence="17">
    <location>
        <begin position="84"/>
        <end position="161"/>
    </location>
</feature>
<evidence type="ECO:0000256" key="11">
    <source>
        <dbReference type="ARBA" id="ARBA00023128"/>
    </source>
</evidence>
<proteinExistence type="inferred from homology"/>
<evidence type="ECO:0000256" key="7">
    <source>
        <dbReference type="ARBA" id="ARBA00022643"/>
    </source>
</evidence>
<dbReference type="FunFam" id="3.20.20.70:FF:000062">
    <property type="entry name" value="Cytochrome b2, mitochondrial, putative"/>
    <property type="match status" value="1"/>
</dbReference>
<comment type="caution">
    <text evidence="19">The sequence shown here is derived from an EMBL/GenBank/DDBJ whole genome shotgun (WGS) entry which is preliminary data.</text>
</comment>
<keyword evidence="5" id="KW-0349">Heme</keyword>
<evidence type="ECO:0000259" key="17">
    <source>
        <dbReference type="PROSITE" id="PS50255"/>
    </source>
</evidence>
<keyword evidence="8" id="KW-0479">Metal-binding</keyword>
<dbReference type="PRINTS" id="PR00363">
    <property type="entry name" value="CYTOCHROMEB5"/>
</dbReference>
<dbReference type="InterPro" id="IPR001199">
    <property type="entry name" value="Cyt_B5-like_heme/steroid-bd"/>
</dbReference>
<dbReference type="PROSITE" id="PS50255">
    <property type="entry name" value="CYTOCHROME_B5_2"/>
    <property type="match status" value="2"/>
</dbReference>
<evidence type="ECO:0000256" key="5">
    <source>
        <dbReference type="ARBA" id="ARBA00022617"/>
    </source>
</evidence>
<keyword evidence="10" id="KW-0408">Iron</keyword>
<dbReference type="PANTHER" id="PTHR10578">
    <property type="entry name" value="S -2-HYDROXY-ACID OXIDASE-RELATED"/>
    <property type="match status" value="1"/>
</dbReference>
<gene>
    <name evidence="19" type="ORF">Malapachy_4140</name>
</gene>
<dbReference type="SMART" id="SM01117">
    <property type="entry name" value="Cyt-b5"/>
    <property type="match status" value="2"/>
</dbReference>
<evidence type="ECO:0000256" key="15">
    <source>
        <dbReference type="ARBA" id="ARBA00066458"/>
    </source>
</evidence>
<evidence type="ECO:0000256" key="10">
    <source>
        <dbReference type="ARBA" id="ARBA00023004"/>
    </source>
</evidence>
<comment type="cofactor">
    <cofactor evidence="1">
        <name>FMN</name>
        <dbReference type="ChEBI" id="CHEBI:58210"/>
    </cofactor>
</comment>
<dbReference type="InterPro" id="IPR037396">
    <property type="entry name" value="FMN_HAD"/>
</dbReference>
<evidence type="ECO:0000256" key="13">
    <source>
        <dbReference type="ARBA" id="ARBA00061137"/>
    </source>
</evidence>
<dbReference type="AlphaFoldDB" id="A0A0N0RS65"/>
<dbReference type="EMBL" id="LGAV01000004">
    <property type="protein sequence ID" value="KOS14022.1"/>
    <property type="molecule type" value="Genomic_DNA"/>
</dbReference>
<dbReference type="GO" id="GO:0020037">
    <property type="term" value="F:heme binding"/>
    <property type="evidence" value="ECO:0007669"/>
    <property type="project" value="InterPro"/>
</dbReference>
<organism evidence="19 20">
    <name type="scientific">Malassezia pachydermatis</name>
    <dbReference type="NCBI Taxonomy" id="77020"/>
    <lineage>
        <taxon>Eukaryota</taxon>
        <taxon>Fungi</taxon>
        <taxon>Dikarya</taxon>
        <taxon>Basidiomycota</taxon>
        <taxon>Ustilaginomycotina</taxon>
        <taxon>Malasseziomycetes</taxon>
        <taxon>Malasseziales</taxon>
        <taxon>Malasseziaceae</taxon>
        <taxon>Malassezia</taxon>
    </lineage>
</organism>
<dbReference type="Pfam" id="PF01070">
    <property type="entry name" value="FMN_dh"/>
    <property type="match status" value="1"/>
</dbReference>
<feature type="domain" description="Cytochrome b5 heme-binding" evidence="17">
    <location>
        <begin position="2"/>
        <end position="79"/>
    </location>
</feature>
<keyword evidence="7" id="KW-0288">FMN</keyword>
<dbReference type="GO" id="GO:0006089">
    <property type="term" value="P:lactate metabolic process"/>
    <property type="evidence" value="ECO:0007669"/>
    <property type="project" value="TreeGrafter"/>
</dbReference>
<dbReference type="Proteomes" id="UP000037751">
    <property type="component" value="Unassembled WGS sequence"/>
</dbReference>
<dbReference type="OrthoDB" id="1925334at2759"/>
<evidence type="ECO:0000313" key="20">
    <source>
        <dbReference type="Proteomes" id="UP000037751"/>
    </source>
</evidence>
<evidence type="ECO:0000256" key="14">
    <source>
        <dbReference type="ARBA" id="ARBA00061589"/>
    </source>
</evidence>
<keyword evidence="11" id="KW-0496">Mitochondrion</keyword>